<dbReference type="AlphaFoldDB" id="A0A8K1CQ62"/>
<evidence type="ECO:0000256" key="2">
    <source>
        <dbReference type="SAM" id="SignalP"/>
    </source>
</evidence>
<name>A0A8K1CQ62_PYTOL</name>
<dbReference type="PANTHER" id="PTHR36234:SF5">
    <property type="entry name" value="LYSYL ENDOPEPTIDASE"/>
    <property type="match status" value="1"/>
</dbReference>
<dbReference type="Proteomes" id="UP000794436">
    <property type="component" value="Unassembled WGS sequence"/>
</dbReference>
<gene>
    <name evidence="3" type="ORF">Poli38472_014007</name>
</gene>
<dbReference type="SUPFAM" id="SSF50494">
    <property type="entry name" value="Trypsin-like serine proteases"/>
    <property type="match status" value="1"/>
</dbReference>
<dbReference type="OrthoDB" id="100767at2759"/>
<evidence type="ECO:0000256" key="1">
    <source>
        <dbReference type="ARBA" id="ARBA00023026"/>
    </source>
</evidence>
<evidence type="ECO:0000313" key="3">
    <source>
        <dbReference type="EMBL" id="TMW66695.1"/>
    </source>
</evidence>
<organism evidence="3 4">
    <name type="scientific">Pythium oligandrum</name>
    <name type="common">Mycoparasitic fungus</name>
    <dbReference type="NCBI Taxonomy" id="41045"/>
    <lineage>
        <taxon>Eukaryota</taxon>
        <taxon>Sar</taxon>
        <taxon>Stramenopiles</taxon>
        <taxon>Oomycota</taxon>
        <taxon>Peronosporomycetes</taxon>
        <taxon>Pythiales</taxon>
        <taxon>Pythiaceae</taxon>
        <taxon>Pythium</taxon>
    </lineage>
</organism>
<keyword evidence="2" id="KW-0732">Signal</keyword>
<comment type="caution">
    <text evidence="3">The sequence shown here is derived from an EMBL/GenBank/DDBJ whole genome shotgun (WGS) entry which is preliminary data.</text>
</comment>
<proteinExistence type="predicted"/>
<protein>
    <recommendedName>
        <fullName evidence="5">Serine protease</fullName>
    </recommendedName>
</protein>
<feature type="signal peptide" evidence="2">
    <location>
        <begin position="1"/>
        <end position="20"/>
    </location>
</feature>
<dbReference type="Pfam" id="PF13365">
    <property type="entry name" value="Trypsin_2"/>
    <property type="match status" value="1"/>
</dbReference>
<dbReference type="InterPro" id="IPR043504">
    <property type="entry name" value="Peptidase_S1_PA_chymotrypsin"/>
</dbReference>
<sequence length="428" mass="45085">MVFRMGVFSALAMTCMLTSAVKFNDVATDSSAGKVSAALTTEVIEFAASDATQLVEGGDKIGKYVKLNADSYKIATPCQAQTWNITQSKVASMYLDFESINLLDGDQLVISPSKGGDSITLDSSATGITTENVPSGAVTVAYRPSASCSASGSSDVGFKLVGAGVTYSKEWFAKKEAVCGTNTMKNVKCFESSGDGKEKEMYSKSRAVLRTERKRDDGNFVVCTAWLWGSQGHMVTNNHCFSSQAMVDGAEFHFGVEASSCDGSCTLGTCPVGKKVKGKDNVEFIASNADVDVALLKLKNDAAAIVKEYGYLQIRFGSPGLNEQVYIPQHPAGGPRQIAKTDDDANKQIATIKKMDVTMQVSGVSYSGLVTYAADTESGSSGSPVISLANHQVVALHRIGNCDNAGTPAQSLLNFLVSKAGSNDGLTA</sequence>
<feature type="chain" id="PRO_5035477776" description="Serine protease" evidence="2">
    <location>
        <begin position="21"/>
        <end position="428"/>
    </location>
</feature>
<keyword evidence="4" id="KW-1185">Reference proteome</keyword>
<reference evidence="3" key="1">
    <citation type="submission" date="2019-03" db="EMBL/GenBank/DDBJ databases">
        <title>Long read genome sequence of the mycoparasitic Pythium oligandrum ATCC 38472 isolated from sugarbeet rhizosphere.</title>
        <authorList>
            <person name="Gaulin E."/>
        </authorList>
    </citation>
    <scope>NUCLEOTIDE SEQUENCE</scope>
    <source>
        <strain evidence="3">ATCC 38472_TT</strain>
    </source>
</reference>
<dbReference type="Gene3D" id="2.40.10.10">
    <property type="entry name" value="Trypsin-like serine proteases"/>
    <property type="match status" value="2"/>
</dbReference>
<evidence type="ECO:0000313" key="4">
    <source>
        <dbReference type="Proteomes" id="UP000794436"/>
    </source>
</evidence>
<keyword evidence="1" id="KW-0843">Virulence</keyword>
<accession>A0A8K1CQ62</accession>
<evidence type="ECO:0008006" key="5">
    <source>
        <dbReference type="Google" id="ProtNLM"/>
    </source>
</evidence>
<dbReference type="InterPro" id="IPR009003">
    <property type="entry name" value="Peptidase_S1_PA"/>
</dbReference>
<dbReference type="EMBL" id="SPLM01000007">
    <property type="protein sequence ID" value="TMW66695.1"/>
    <property type="molecule type" value="Genomic_DNA"/>
</dbReference>
<dbReference type="PANTHER" id="PTHR36234">
    <property type="entry name" value="LYSYL ENDOPEPTIDASE"/>
    <property type="match status" value="1"/>
</dbReference>